<dbReference type="GO" id="GO:0030687">
    <property type="term" value="C:preribosome, large subunit precursor"/>
    <property type="evidence" value="ECO:0007669"/>
    <property type="project" value="TreeGrafter"/>
</dbReference>
<dbReference type="Gene3D" id="3.30.70.1730">
    <property type="match status" value="1"/>
</dbReference>
<gene>
    <name evidence="2" type="ORF">CWI37_1865p0030</name>
</gene>
<dbReference type="GO" id="GO:0003723">
    <property type="term" value="F:RNA binding"/>
    <property type="evidence" value="ECO:0007669"/>
    <property type="project" value="TreeGrafter"/>
</dbReference>
<dbReference type="PANTHER" id="PTHR45841">
    <property type="entry name" value="MRNA TURNOVER PROTEIN 4 MRTO4"/>
    <property type="match status" value="1"/>
</dbReference>
<comment type="caution">
    <text evidence="2">The sequence shown here is derived from an EMBL/GenBank/DDBJ whole genome shotgun (WGS) entry which is preliminary data.</text>
</comment>
<dbReference type="InterPro" id="IPR043164">
    <property type="entry name" value="Ribosomal_uL10-like_insert_sf"/>
</dbReference>
<dbReference type="GO" id="GO:0000956">
    <property type="term" value="P:nuclear-transcribed mRNA catabolic process"/>
    <property type="evidence" value="ECO:0007669"/>
    <property type="project" value="TreeGrafter"/>
</dbReference>
<dbReference type="InterPro" id="IPR001790">
    <property type="entry name" value="Ribosomal_uL10"/>
</dbReference>
<evidence type="ECO:0000313" key="3">
    <source>
        <dbReference type="Proteomes" id="UP000292362"/>
    </source>
</evidence>
<dbReference type="SUPFAM" id="SSF160369">
    <property type="entry name" value="Ribosomal protein L10-like"/>
    <property type="match status" value="1"/>
</dbReference>
<accession>A0A4Q9KVV2</accession>
<keyword evidence="2" id="KW-0689">Ribosomal protein</keyword>
<organism evidence="2 3">
    <name type="scientific">Hamiltosporidium tvaerminnensis</name>
    <dbReference type="NCBI Taxonomy" id="1176355"/>
    <lineage>
        <taxon>Eukaryota</taxon>
        <taxon>Fungi</taxon>
        <taxon>Fungi incertae sedis</taxon>
        <taxon>Microsporidia</taxon>
        <taxon>Dubosqiidae</taxon>
        <taxon>Hamiltosporidium</taxon>
    </lineage>
</organism>
<dbReference type="AlphaFoldDB" id="A0A4Q9KVV2"/>
<dbReference type="InterPro" id="IPR043141">
    <property type="entry name" value="Ribosomal_uL10-like_sf"/>
</dbReference>
<dbReference type="VEuPathDB" id="MicrosporidiaDB:CWI37_1865p0030"/>
<dbReference type="GO" id="GO:0005840">
    <property type="term" value="C:ribosome"/>
    <property type="evidence" value="ECO:0007669"/>
    <property type="project" value="UniProtKB-KW"/>
</dbReference>
<reference evidence="2 3" key="1">
    <citation type="submission" date="2017-12" db="EMBL/GenBank/DDBJ databases">
        <authorList>
            <person name="Pombert J.-F."/>
            <person name="Haag K.L."/>
            <person name="Ebert D."/>
        </authorList>
    </citation>
    <scope>NUCLEOTIDE SEQUENCE [LARGE SCALE GENOMIC DNA]</scope>
    <source>
        <strain evidence="2">FI-OER-3-3</strain>
    </source>
</reference>
<keyword evidence="2" id="KW-0687">Ribonucleoprotein</keyword>
<evidence type="ECO:0000313" key="2">
    <source>
        <dbReference type="EMBL" id="TBT98179.1"/>
    </source>
</evidence>
<dbReference type="GO" id="GO:0042273">
    <property type="term" value="P:ribosomal large subunit biogenesis"/>
    <property type="evidence" value="ECO:0007669"/>
    <property type="project" value="TreeGrafter"/>
</dbReference>
<dbReference type="InterPro" id="IPR051742">
    <property type="entry name" value="Ribosome_Assembly_uL10"/>
</dbReference>
<dbReference type="Proteomes" id="UP000292362">
    <property type="component" value="Unassembled WGS sequence"/>
</dbReference>
<name>A0A4Q9KVV2_9MICR</name>
<sequence length="198" mass="23323">MSKLQKKSKEIKTEEYNKLQNYVKDYRTVLFIKLDNYSTKSLHYFREVLKENAKICSFKKTAVLRVFKNVSEYFSNGIFLLFTNLEYSEIVEILLNLKDKNWIPNGVAATVNITLPKGILCHENKLEVNVLFHKKLKELGLPAVIKHDKLELYEDYDLIKENEVIDKNKYEILKILKYKIGEVKIQIICGMENLKLIK</sequence>
<proteinExistence type="inferred from homology"/>
<dbReference type="Gene3D" id="3.90.105.20">
    <property type="match status" value="1"/>
</dbReference>
<dbReference type="Pfam" id="PF00466">
    <property type="entry name" value="Ribosomal_L10"/>
    <property type="match status" value="1"/>
</dbReference>
<dbReference type="EMBL" id="PITJ01001865">
    <property type="protein sequence ID" value="TBT98179.1"/>
    <property type="molecule type" value="Genomic_DNA"/>
</dbReference>
<dbReference type="GO" id="GO:0006364">
    <property type="term" value="P:rRNA processing"/>
    <property type="evidence" value="ECO:0007669"/>
    <property type="project" value="TreeGrafter"/>
</dbReference>
<dbReference type="PANTHER" id="PTHR45841:SF1">
    <property type="entry name" value="MRNA TURNOVER PROTEIN 4 HOMOLOG"/>
    <property type="match status" value="1"/>
</dbReference>
<protein>
    <submittedName>
        <fullName evidence="2">Ribosomal protein L10</fullName>
    </submittedName>
</protein>
<dbReference type="GO" id="GO:0005730">
    <property type="term" value="C:nucleolus"/>
    <property type="evidence" value="ECO:0007669"/>
    <property type="project" value="TreeGrafter"/>
</dbReference>
<comment type="similarity">
    <text evidence="1">Belongs to the universal ribosomal protein uL10 family.</text>
</comment>
<evidence type="ECO:0000256" key="1">
    <source>
        <dbReference type="ARBA" id="ARBA00008889"/>
    </source>
</evidence>